<keyword evidence="2" id="KW-0902">Two-component regulatory system</keyword>
<reference evidence="8" key="2">
    <citation type="submission" date="2020-09" db="EMBL/GenBank/DDBJ databases">
        <authorList>
            <person name="Sun Q."/>
            <person name="Zhou Y."/>
        </authorList>
    </citation>
    <scope>NUCLEOTIDE SEQUENCE</scope>
    <source>
        <strain evidence="8">CGMCC 1.12426</strain>
    </source>
</reference>
<dbReference type="GO" id="GO:0000156">
    <property type="term" value="F:phosphorelay response regulator activity"/>
    <property type="evidence" value="ECO:0007669"/>
    <property type="project" value="TreeGrafter"/>
</dbReference>
<protein>
    <recommendedName>
        <fullName evidence="7">Response regulatory domain-containing protein</fullName>
    </recommendedName>
</protein>
<dbReference type="PANTHER" id="PTHR48111">
    <property type="entry name" value="REGULATOR OF RPOS"/>
    <property type="match status" value="1"/>
</dbReference>
<keyword evidence="9" id="KW-1185">Reference proteome</keyword>
<keyword evidence="3" id="KW-0805">Transcription regulation</keyword>
<comment type="caution">
    <text evidence="8">The sequence shown here is derived from an EMBL/GenBank/DDBJ whole genome shotgun (WGS) entry which is preliminary data.</text>
</comment>
<sequence length="127" mass="13884">MAVHIIEDDFAVCDALTLFLQELGHYVLAYEDAETFFKAGLPKREDTVIVDVGLPGVDGRSVINWLQGMAAPPRIIAISGKPKVLLEDSIRGLSGIVVLRKPLSLSELSEHFGHVPLRRSPALEARV</sequence>
<dbReference type="PROSITE" id="PS50110">
    <property type="entry name" value="RESPONSE_REGULATORY"/>
    <property type="match status" value="1"/>
</dbReference>
<feature type="modified residue" description="4-aspartylphosphate" evidence="6">
    <location>
        <position position="51"/>
    </location>
</feature>
<evidence type="ECO:0000313" key="8">
    <source>
        <dbReference type="EMBL" id="GGB48789.1"/>
    </source>
</evidence>
<dbReference type="Pfam" id="PF00072">
    <property type="entry name" value="Response_reg"/>
    <property type="match status" value="1"/>
</dbReference>
<dbReference type="InterPro" id="IPR001789">
    <property type="entry name" value="Sig_transdc_resp-reg_receiver"/>
</dbReference>
<accession>A0A916TKF7</accession>
<dbReference type="InterPro" id="IPR039420">
    <property type="entry name" value="WalR-like"/>
</dbReference>
<dbReference type="GO" id="GO:0000976">
    <property type="term" value="F:transcription cis-regulatory region binding"/>
    <property type="evidence" value="ECO:0007669"/>
    <property type="project" value="TreeGrafter"/>
</dbReference>
<proteinExistence type="predicted"/>
<keyword evidence="5" id="KW-0804">Transcription</keyword>
<dbReference type="AlphaFoldDB" id="A0A916TKF7"/>
<evidence type="ECO:0000256" key="6">
    <source>
        <dbReference type="PROSITE-ProRule" id="PRU00169"/>
    </source>
</evidence>
<dbReference type="GO" id="GO:0032993">
    <property type="term" value="C:protein-DNA complex"/>
    <property type="evidence" value="ECO:0007669"/>
    <property type="project" value="TreeGrafter"/>
</dbReference>
<keyword evidence="4" id="KW-0238">DNA-binding</keyword>
<dbReference type="GO" id="GO:0006355">
    <property type="term" value="P:regulation of DNA-templated transcription"/>
    <property type="evidence" value="ECO:0007669"/>
    <property type="project" value="TreeGrafter"/>
</dbReference>
<dbReference type="Gene3D" id="3.40.50.2300">
    <property type="match status" value="1"/>
</dbReference>
<dbReference type="EMBL" id="BMFA01000006">
    <property type="protein sequence ID" value="GGB48789.1"/>
    <property type="molecule type" value="Genomic_DNA"/>
</dbReference>
<dbReference type="PANTHER" id="PTHR48111:SF1">
    <property type="entry name" value="TWO-COMPONENT RESPONSE REGULATOR ORR33"/>
    <property type="match status" value="1"/>
</dbReference>
<dbReference type="SUPFAM" id="SSF52172">
    <property type="entry name" value="CheY-like"/>
    <property type="match status" value="1"/>
</dbReference>
<dbReference type="Proteomes" id="UP000605148">
    <property type="component" value="Unassembled WGS sequence"/>
</dbReference>
<evidence type="ECO:0000256" key="1">
    <source>
        <dbReference type="ARBA" id="ARBA00022553"/>
    </source>
</evidence>
<evidence type="ECO:0000313" key="9">
    <source>
        <dbReference type="Proteomes" id="UP000605148"/>
    </source>
</evidence>
<dbReference type="InterPro" id="IPR011006">
    <property type="entry name" value="CheY-like_superfamily"/>
</dbReference>
<evidence type="ECO:0000259" key="7">
    <source>
        <dbReference type="PROSITE" id="PS50110"/>
    </source>
</evidence>
<evidence type="ECO:0000256" key="4">
    <source>
        <dbReference type="ARBA" id="ARBA00023125"/>
    </source>
</evidence>
<evidence type="ECO:0000256" key="2">
    <source>
        <dbReference type="ARBA" id="ARBA00023012"/>
    </source>
</evidence>
<name>A0A916TKF7_9HYPH</name>
<reference evidence="8" key="1">
    <citation type="journal article" date="2014" name="Int. J. Syst. Evol. Microbiol.">
        <title>Complete genome sequence of Corynebacterium casei LMG S-19264T (=DSM 44701T), isolated from a smear-ripened cheese.</title>
        <authorList>
            <consortium name="US DOE Joint Genome Institute (JGI-PGF)"/>
            <person name="Walter F."/>
            <person name="Albersmeier A."/>
            <person name="Kalinowski J."/>
            <person name="Ruckert C."/>
        </authorList>
    </citation>
    <scope>NUCLEOTIDE SEQUENCE</scope>
    <source>
        <strain evidence="8">CGMCC 1.12426</strain>
    </source>
</reference>
<dbReference type="SMART" id="SM00448">
    <property type="entry name" value="REC"/>
    <property type="match status" value="1"/>
</dbReference>
<evidence type="ECO:0000256" key="3">
    <source>
        <dbReference type="ARBA" id="ARBA00023015"/>
    </source>
</evidence>
<organism evidence="8 9">
    <name type="scientific">Roseibium aquae</name>
    <dbReference type="NCBI Taxonomy" id="1323746"/>
    <lineage>
        <taxon>Bacteria</taxon>
        <taxon>Pseudomonadati</taxon>
        <taxon>Pseudomonadota</taxon>
        <taxon>Alphaproteobacteria</taxon>
        <taxon>Hyphomicrobiales</taxon>
        <taxon>Stappiaceae</taxon>
        <taxon>Roseibium</taxon>
    </lineage>
</organism>
<keyword evidence="1 6" id="KW-0597">Phosphoprotein</keyword>
<dbReference type="RefSeq" id="WP_172972089.1">
    <property type="nucleotide sequence ID" value="NZ_BMFA01000006.1"/>
</dbReference>
<dbReference type="GO" id="GO:0005829">
    <property type="term" value="C:cytosol"/>
    <property type="evidence" value="ECO:0007669"/>
    <property type="project" value="TreeGrafter"/>
</dbReference>
<gene>
    <name evidence="8" type="ORF">GCM10011316_21150</name>
</gene>
<evidence type="ECO:0000256" key="5">
    <source>
        <dbReference type="ARBA" id="ARBA00023163"/>
    </source>
</evidence>
<feature type="domain" description="Response regulatory" evidence="7">
    <location>
        <begin position="2"/>
        <end position="116"/>
    </location>
</feature>